<evidence type="ECO:0000259" key="5">
    <source>
        <dbReference type="PROSITE" id="PS51007"/>
    </source>
</evidence>
<evidence type="ECO:0000313" key="6">
    <source>
        <dbReference type="EMBL" id="QWT49445.1"/>
    </source>
</evidence>
<dbReference type="PROSITE" id="PS51007">
    <property type="entry name" value="CYTC"/>
    <property type="match status" value="1"/>
</dbReference>
<name>A0A975SP83_9RHOO</name>
<dbReference type="Pfam" id="PF00034">
    <property type="entry name" value="Cytochrom_C"/>
    <property type="match status" value="1"/>
</dbReference>
<dbReference type="Proteomes" id="UP000683428">
    <property type="component" value="Chromosome"/>
</dbReference>
<dbReference type="RefSeq" id="WP_216127011.1">
    <property type="nucleotide sequence ID" value="NZ_CP064782.1"/>
</dbReference>
<evidence type="ECO:0000256" key="1">
    <source>
        <dbReference type="ARBA" id="ARBA00022723"/>
    </source>
</evidence>
<keyword evidence="7" id="KW-1185">Reference proteome</keyword>
<dbReference type="KEGG" id="aiq:Azoinq_02170"/>
<feature type="chain" id="PRO_5037563127" evidence="4">
    <location>
        <begin position="25"/>
        <end position="106"/>
    </location>
</feature>
<evidence type="ECO:0000256" key="3">
    <source>
        <dbReference type="PROSITE-ProRule" id="PRU00433"/>
    </source>
</evidence>
<accession>A0A975SP83</accession>
<sequence>MKKAAMGWLAAGALLCFGASTVQANEALASKAGCLACHAKDKKIVGPAYKDVAAKYKGKANAVAELTAKVRKGGSGVWGPIPMPPNPVDKISDADLKSVIEWILKG</sequence>
<dbReference type="InterPro" id="IPR009056">
    <property type="entry name" value="Cyt_c-like_dom"/>
</dbReference>
<keyword evidence="3" id="KW-0349">Heme</keyword>
<evidence type="ECO:0000256" key="2">
    <source>
        <dbReference type="ARBA" id="ARBA00023004"/>
    </source>
</evidence>
<feature type="domain" description="Cytochrome c" evidence="5">
    <location>
        <begin position="20"/>
        <end position="106"/>
    </location>
</feature>
<proteinExistence type="predicted"/>
<reference evidence="6" key="1">
    <citation type="submission" date="2020-11" db="EMBL/GenBank/DDBJ databases">
        <title>Azospira inquinata sp. nov.</title>
        <authorList>
            <person name="Moe W.M."/>
            <person name="Mikes M.C."/>
        </authorList>
    </citation>
    <scope>NUCLEOTIDE SEQUENCE</scope>
    <source>
        <strain evidence="6">Azo-3</strain>
    </source>
</reference>
<dbReference type="AlphaFoldDB" id="A0A975SP83"/>
<dbReference type="GO" id="GO:0020037">
    <property type="term" value="F:heme binding"/>
    <property type="evidence" value="ECO:0007669"/>
    <property type="project" value="InterPro"/>
</dbReference>
<dbReference type="GO" id="GO:0046872">
    <property type="term" value="F:metal ion binding"/>
    <property type="evidence" value="ECO:0007669"/>
    <property type="project" value="UniProtKB-KW"/>
</dbReference>
<evidence type="ECO:0000313" key="7">
    <source>
        <dbReference type="Proteomes" id="UP000683428"/>
    </source>
</evidence>
<keyword evidence="1 3" id="KW-0479">Metal-binding</keyword>
<protein>
    <submittedName>
        <fullName evidence="6">C-type cytochrome</fullName>
    </submittedName>
</protein>
<dbReference type="GO" id="GO:0009055">
    <property type="term" value="F:electron transfer activity"/>
    <property type="evidence" value="ECO:0007669"/>
    <property type="project" value="InterPro"/>
</dbReference>
<evidence type="ECO:0000256" key="4">
    <source>
        <dbReference type="SAM" id="SignalP"/>
    </source>
</evidence>
<feature type="signal peptide" evidence="4">
    <location>
        <begin position="1"/>
        <end position="24"/>
    </location>
</feature>
<dbReference type="EMBL" id="CP064782">
    <property type="protein sequence ID" value="QWT49445.1"/>
    <property type="molecule type" value="Genomic_DNA"/>
</dbReference>
<keyword evidence="2 3" id="KW-0408">Iron</keyword>
<gene>
    <name evidence="6" type="ORF">Azoinq_02170</name>
</gene>
<keyword evidence="4" id="KW-0732">Signal</keyword>
<organism evidence="6 7">
    <name type="scientific">Azospira inquinata</name>
    <dbReference type="NCBI Taxonomy" id="2785627"/>
    <lineage>
        <taxon>Bacteria</taxon>
        <taxon>Pseudomonadati</taxon>
        <taxon>Pseudomonadota</taxon>
        <taxon>Betaproteobacteria</taxon>
        <taxon>Rhodocyclales</taxon>
        <taxon>Rhodocyclaceae</taxon>
        <taxon>Azospira</taxon>
    </lineage>
</organism>